<dbReference type="GO" id="GO:0033735">
    <property type="term" value="F:aspartate dehydrogenase [NAD(P)+] activity"/>
    <property type="evidence" value="ECO:0007669"/>
    <property type="project" value="UniProtKB-EC"/>
</dbReference>
<comment type="catalytic activity">
    <reaction evidence="6">
        <text>L-aspartate + NAD(+) + H2O = oxaloacetate + NH4(+) + NADH + H(+)</text>
        <dbReference type="Rhea" id="RHEA:11788"/>
        <dbReference type="ChEBI" id="CHEBI:15377"/>
        <dbReference type="ChEBI" id="CHEBI:15378"/>
        <dbReference type="ChEBI" id="CHEBI:16452"/>
        <dbReference type="ChEBI" id="CHEBI:28938"/>
        <dbReference type="ChEBI" id="CHEBI:29991"/>
        <dbReference type="ChEBI" id="CHEBI:57540"/>
        <dbReference type="ChEBI" id="CHEBI:57945"/>
        <dbReference type="EC" id="1.4.1.21"/>
    </reaction>
</comment>
<comment type="caution">
    <text evidence="8">The sequence shown here is derived from an EMBL/GenBank/DDBJ whole genome shotgun (WGS) entry which is preliminary data.</text>
</comment>
<protein>
    <recommendedName>
        <fullName evidence="6">L-aspartate dehydrogenase</fullName>
        <ecNumber evidence="6">1.4.1.21</ecNumber>
    </recommendedName>
</protein>
<dbReference type="PIRSF" id="PIRSF005227">
    <property type="entry name" value="Asp_dh_NAD_syn"/>
    <property type="match status" value="1"/>
</dbReference>
<comment type="miscellaneous">
    <text evidence="6">The iminoaspartate product is unstable in aqueous solution and can decompose to oxaloacetate and ammonia.</text>
</comment>
<comment type="similarity">
    <text evidence="1 6">Belongs to the L-aspartate dehydrogenase family.</text>
</comment>
<dbReference type="PANTHER" id="PTHR31873">
    <property type="entry name" value="L-ASPARTATE DEHYDROGENASE-RELATED"/>
    <property type="match status" value="1"/>
</dbReference>
<gene>
    <name evidence="6" type="primary">nadX</name>
    <name evidence="8" type="ORF">JOF45_000245</name>
</gene>
<evidence type="ECO:0000256" key="5">
    <source>
        <dbReference type="ARBA" id="ARBA00023027"/>
    </source>
</evidence>
<dbReference type="NCBIfam" id="NF009827">
    <property type="entry name" value="PRK13303.1-2"/>
    <property type="match status" value="1"/>
</dbReference>
<dbReference type="Pfam" id="PF03447">
    <property type="entry name" value="NAD_binding_3"/>
    <property type="match status" value="1"/>
</dbReference>
<evidence type="ECO:0000256" key="4">
    <source>
        <dbReference type="ARBA" id="ARBA00023002"/>
    </source>
</evidence>
<dbReference type="PANTHER" id="PTHR31873:SF6">
    <property type="entry name" value="ASPARTATE DEHYDROGENASE DOMAIN-CONTAINING PROTEIN"/>
    <property type="match status" value="1"/>
</dbReference>
<keyword evidence="2 6" id="KW-0662">Pyridine nucleotide biosynthesis</keyword>
<evidence type="ECO:0000256" key="3">
    <source>
        <dbReference type="ARBA" id="ARBA00022857"/>
    </source>
</evidence>
<dbReference type="InterPro" id="IPR036291">
    <property type="entry name" value="NAD(P)-bd_dom_sf"/>
</dbReference>
<dbReference type="Proteomes" id="UP001519331">
    <property type="component" value="Unassembled WGS sequence"/>
</dbReference>
<dbReference type="SMART" id="SM00881">
    <property type="entry name" value="CoA_binding"/>
    <property type="match status" value="1"/>
</dbReference>
<dbReference type="InterPro" id="IPR003781">
    <property type="entry name" value="CoA-bd"/>
</dbReference>
<dbReference type="EC" id="1.4.1.21" evidence="6"/>
<feature type="domain" description="CoA-binding" evidence="7">
    <location>
        <begin position="1"/>
        <end position="99"/>
    </location>
</feature>
<proteinExistence type="inferred from homology"/>
<dbReference type="InterPro" id="IPR005106">
    <property type="entry name" value="Asp/hSer_DH_NAD-bd"/>
</dbReference>
<sequence length="269" mass="28268">MSTPAEIAVLGMGAMGRTVLSALRTRLPEAGFSFYERPGRVGPLSQELGLPCYDDVGELLGTQRRPDLVVECAGHRAVAELVPEVLEAGVDVVLVSLGSLSDDALRTRLMSAAERSGASVRLVSGAVGGLDALRSAVLAGVDSVVYEGRKPPEAWKGSPAEQACTLDELTAAAVFFSGTARQASEQYPKNANVTAAVALAGLGLDETEVRLIADPDAEQNSHTLYVQGRAGGFSITLWNNPLPQNPKTSWLAALSAEEAVLNQTLPLRF</sequence>
<dbReference type="SUPFAM" id="SSF55347">
    <property type="entry name" value="Glyceraldehyde-3-phosphate dehydrogenase-like, C-terminal domain"/>
    <property type="match status" value="1"/>
</dbReference>
<comment type="function">
    <text evidence="6">Specifically catalyzes the NAD or NADP-dependent dehydrogenation of L-aspartate to iminoaspartate.</text>
</comment>
<feature type="binding site" evidence="6">
    <location>
        <position position="126"/>
    </location>
    <ligand>
        <name>NAD(+)</name>
        <dbReference type="ChEBI" id="CHEBI:57540"/>
    </ligand>
</feature>
<keyword evidence="3 6" id="KW-0521">NADP</keyword>
<dbReference type="EMBL" id="JAGINX010000001">
    <property type="protein sequence ID" value="MBP2317226.1"/>
    <property type="molecule type" value="Genomic_DNA"/>
</dbReference>
<name>A0ABS4SYE4_9MICC</name>
<reference evidence="8 9" key="1">
    <citation type="submission" date="2021-03" db="EMBL/GenBank/DDBJ databases">
        <title>Sequencing the genomes of 1000 actinobacteria strains.</title>
        <authorList>
            <person name="Klenk H.-P."/>
        </authorList>
    </citation>
    <scope>NUCLEOTIDE SEQUENCE [LARGE SCALE GENOMIC DNA]</scope>
    <source>
        <strain evidence="8 9">DSM 12544</strain>
    </source>
</reference>
<dbReference type="Pfam" id="PF01958">
    <property type="entry name" value="Asp_DH_C"/>
    <property type="match status" value="1"/>
</dbReference>
<dbReference type="NCBIfam" id="NF009828">
    <property type="entry name" value="PRK13303.1-3"/>
    <property type="match status" value="1"/>
</dbReference>
<evidence type="ECO:0000259" key="7">
    <source>
        <dbReference type="SMART" id="SM00881"/>
    </source>
</evidence>
<dbReference type="InterPro" id="IPR011182">
    <property type="entry name" value="L-Asp_DH"/>
</dbReference>
<comment type="pathway">
    <text evidence="6">Cofactor biosynthesis; NAD(+) biosynthesis; iminoaspartate from L-aspartate (dehydrogenase route): step 1/1.</text>
</comment>
<dbReference type="HAMAP" id="MF_01265">
    <property type="entry name" value="NadX"/>
    <property type="match status" value="1"/>
</dbReference>
<dbReference type="InterPro" id="IPR002811">
    <property type="entry name" value="Asp_DH"/>
</dbReference>
<dbReference type="InterPro" id="IPR020626">
    <property type="entry name" value="Asp_DH_prok"/>
</dbReference>
<comment type="catalytic activity">
    <reaction evidence="6">
        <text>L-aspartate + NADP(+) + H2O = oxaloacetate + NH4(+) + NADPH + H(+)</text>
        <dbReference type="Rhea" id="RHEA:11784"/>
        <dbReference type="ChEBI" id="CHEBI:15377"/>
        <dbReference type="ChEBI" id="CHEBI:15378"/>
        <dbReference type="ChEBI" id="CHEBI:16452"/>
        <dbReference type="ChEBI" id="CHEBI:28938"/>
        <dbReference type="ChEBI" id="CHEBI:29991"/>
        <dbReference type="ChEBI" id="CHEBI:57783"/>
        <dbReference type="ChEBI" id="CHEBI:58349"/>
        <dbReference type="EC" id="1.4.1.21"/>
    </reaction>
</comment>
<feature type="binding site" evidence="6">
    <location>
        <position position="192"/>
    </location>
    <ligand>
        <name>NAD(+)</name>
        <dbReference type="ChEBI" id="CHEBI:57540"/>
    </ligand>
</feature>
<keyword evidence="4 6" id="KW-0560">Oxidoreductase</keyword>
<dbReference type="RefSeq" id="WP_210047426.1">
    <property type="nucleotide sequence ID" value="NZ_JAGINX010000001.1"/>
</dbReference>
<organism evidence="8 9">
    <name type="scientific">Nesterenkonia lacusekhoensis</name>
    <dbReference type="NCBI Taxonomy" id="150832"/>
    <lineage>
        <taxon>Bacteria</taxon>
        <taxon>Bacillati</taxon>
        <taxon>Actinomycetota</taxon>
        <taxon>Actinomycetes</taxon>
        <taxon>Micrococcales</taxon>
        <taxon>Micrococcaceae</taxon>
        <taxon>Nesterenkonia</taxon>
    </lineage>
</organism>
<evidence type="ECO:0000256" key="6">
    <source>
        <dbReference type="HAMAP-Rule" id="MF_01265"/>
    </source>
</evidence>
<evidence type="ECO:0000256" key="1">
    <source>
        <dbReference type="ARBA" id="ARBA00008331"/>
    </source>
</evidence>
<dbReference type="SUPFAM" id="SSF51735">
    <property type="entry name" value="NAD(P)-binding Rossmann-fold domains"/>
    <property type="match status" value="1"/>
</dbReference>
<keyword evidence="5 6" id="KW-0520">NAD</keyword>
<accession>A0ABS4SYE4</accession>
<dbReference type="Gene3D" id="3.30.360.10">
    <property type="entry name" value="Dihydrodipicolinate Reductase, domain 2"/>
    <property type="match status" value="1"/>
</dbReference>
<evidence type="ECO:0000313" key="8">
    <source>
        <dbReference type="EMBL" id="MBP2317226.1"/>
    </source>
</evidence>
<evidence type="ECO:0000313" key="9">
    <source>
        <dbReference type="Proteomes" id="UP001519331"/>
    </source>
</evidence>
<keyword evidence="9" id="KW-1185">Reference proteome</keyword>
<evidence type="ECO:0000256" key="2">
    <source>
        <dbReference type="ARBA" id="ARBA00022642"/>
    </source>
</evidence>
<dbReference type="Gene3D" id="3.40.50.720">
    <property type="entry name" value="NAD(P)-binding Rossmann-like Domain"/>
    <property type="match status" value="1"/>
</dbReference>
<feature type="active site" evidence="6">
    <location>
        <position position="222"/>
    </location>
</feature>